<keyword evidence="3" id="KW-1185">Reference proteome</keyword>
<name>A0ABQ6HSA7_9MICO</name>
<dbReference type="Proteomes" id="UP001157109">
    <property type="component" value="Unassembled WGS sequence"/>
</dbReference>
<evidence type="ECO:0000313" key="3">
    <source>
        <dbReference type="Proteomes" id="UP001157109"/>
    </source>
</evidence>
<feature type="region of interest" description="Disordered" evidence="1">
    <location>
        <begin position="85"/>
        <end position="119"/>
    </location>
</feature>
<reference evidence="3" key="1">
    <citation type="journal article" date="2019" name="Int. J. Syst. Evol. Microbiol.">
        <title>The Global Catalogue of Microorganisms (GCM) 10K type strain sequencing project: providing services to taxonomists for standard genome sequencing and annotation.</title>
        <authorList>
            <consortium name="The Broad Institute Genomics Platform"/>
            <consortium name="The Broad Institute Genome Sequencing Center for Infectious Disease"/>
            <person name="Wu L."/>
            <person name="Ma J."/>
        </authorList>
    </citation>
    <scope>NUCLEOTIDE SEQUENCE [LARGE SCALE GENOMIC DNA]</scope>
    <source>
        <strain evidence="3">NBRC 105830</strain>
    </source>
</reference>
<sequence length="119" mass="12485">MLRASWKSLLGRKLRLLMSAFAIVLGVAFVSGSLIFTDMIGTAFNGIMNGSVADVNVQAKGSGDNVETSVVREISPEVLAKVREVPGCSPPTAASPTRPPTSSARTARSSPARARRRSA</sequence>
<comment type="caution">
    <text evidence="2">The sequence shown here is derived from an EMBL/GenBank/DDBJ whole genome shotgun (WGS) entry which is preliminary data.</text>
</comment>
<accession>A0ABQ6HSA7</accession>
<evidence type="ECO:0000256" key="1">
    <source>
        <dbReference type="SAM" id="MobiDB-lite"/>
    </source>
</evidence>
<gene>
    <name evidence="2" type="ORF">GCM10025862_27540</name>
</gene>
<protein>
    <recommendedName>
        <fullName evidence="4">MacB-like periplasmic core domain-containing protein</fullName>
    </recommendedName>
</protein>
<feature type="compositionally biased region" description="Low complexity" evidence="1">
    <location>
        <begin position="90"/>
        <end position="112"/>
    </location>
</feature>
<evidence type="ECO:0000313" key="2">
    <source>
        <dbReference type="EMBL" id="GMA20733.1"/>
    </source>
</evidence>
<dbReference type="RefSeq" id="WP_284284690.1">
    <property type="nucleotide sequence ID" value="NZ_BSUJ01000001.1"/>
</dbReference>
<proteinExistence type="predicted"/>
<dbReference type="EMBL" id="BSUJ01000001">
    <property type="protein sequence ID" value="GMA20733.1"/>
    <property type="molecule type" value="Genomic_DNA"/>
</dbReference>
<evidence type="ECO:0008006" key="4">
    <source>
        <dbReference type="Google" id="ProtNLM"/>
    </source>
</evidence>
<organism evidence="2 3">
    <name type="scientific">Arsenicicoccus piscis</name>
    <dbReference type="NCBI Taxonomy" id="673954"/>
    <lineage>
        <taxon>Bacteria</taxon>
        <taxon>Bacillati</taxon>
        <taxon>Actinomycetota</taxon>
        <taxon>Actinomycetes</taxon>
        <taxon>Micrococcales</taxon>
        <taxon>Intrasporangiaceae</taxon>
        <taxon>Arsenicicoccus</taxon>
    </lineage>
</organism>